<evidence type="ECO:0000259" key="13">
    <source>
        <dbReference type="PROSITE" id="PS50885"/>
    </source>
</evidence>
<feature type="domain" description="Methyl-accepting transducer" evidence="12">
    <location>
        <begin position="423"/>
        <end position="659"/>
    </location>
</feature>
<evidence type="ECO:0000256" key="10">
    <source>
        <dbReference type="SAM" id="Coils"/>
    </source>
</evidence>
<comment type="similarity">
    <text evidence="8">Belongs to the methyl-accepting chemotaxis (MCP) protein family.</text>
</comment>
<dbReference type="InterPro" id="IPR033479">
    <property type="entry name" value="dCache_1"/>
</dbReference>
<dbReference type="PROSITE" id="PS50111">
    <property type="entry name" value="CHEMOTAXIS_TRANSDUC_2"/>
    <property type="match status" value="1"/>
</dbReference>
<keyword evidence="5 11" id="KW-1133">Transmembrane helix</keyword>
<evidence type="ECO:0000256" key="6">
    <source>
        <dbReference type="ARBA" id="ARBA00023136"/>
    </source>
</evidence>
<keyword evidence="7 9" id="KW-0807">Transducer</keyword>
<dbReference type="GO" id="GO:0007165">
    <property type="term" value="P:signal transduction"/>
    <property type="evidence" value="ECO:0007669"/>
    <property type="project" value="UniProtKB-KW"/>
</dbReference>
<dbReference type="Gene3D" id="1.10.8.500">
    <property type="entry name" value="HAMP domain in histidine kinase"/>
    <property type="match status" value="1"/>
</dbReference>
<dbReference type="SMART" id="SM00283">
    <property type="entry name" value="MA"/>
    <property type="match status" value="1"/>
</dbReference>
<feature type="coiled-coil region" evidence="10">
    <location>
        <begin position="367"/>
        <end position="411"/>
    </location>
</feature>
<protein>
    <submittedName>
        <fullName evidence="14">Methyl-accepting chemotaxis sensory transducer</fullName>
    </submittedName>
</protein>
<dbReference type="EMBL" id="FLUP01000001">
    <property type="protein sequence ID" value="SBW08411.1"/>
    <property type="molecule type" value="Genomic_DNA"/>
</dbReference>
<proteinExistence type="inferred from homology"/>
<keyword evidence="10" id="KW-0175">Coiled coil</keyword>
<accession>A0A212K9M3</accession>
<dbReference type="AlphaFoldDB" id="A0A212K9M3"/>
<evidence type="ECO:0000256" key="7">
    <source>
        <dbReference type="ARBA" id="ARBA00023224"/>
    </source>
</evidence>
<dbReference type="RefSeq" id="WP_227118810.1">
    <property type="nucleotide sequence ID" value="NZ_LT598928.1"/>
</dbReference>
<dbReference type="FunFam" id="1.10.287.950:FF:000001">
    <property type="entry name" value="Methyl-accepting chemotaxis sensory transducer"/>
    <property type="match status" value="1"/>
</dbReference>
<evidence type="ECO:0000256" key="11">
    <source>
        <dbReference type="SAM" id="Phobius"/>
    </source>
</evidence>
<evidence type="ECO:0000256" key="4">
    <source>
        <dbReference type="ARBA" id="ARBA00022692"/>
    </source>
</evidence>
<dbReference type="CDD" id="cd18773">
    <property type="entry name" value="PDC1_HK_sensor"/>
    <property type="match status" value="1"/>
</dbReference>
<evidence type="ECO:0000313" key="14">
    <source>
        <dbReference type="EMBL" id="SBW08411.1"/>
    </source>
</evidence>
<name>A0A212K9M3_9BACT</name>
<dbReference type="InterPro" id="IPR004089">
    <property type="entry name" value="MCPsignal_dom"/>
</dbReference>
<dbReference type="PANTHER" id="PTHR32089:SF112">
    <property type="entry name" value="LYSOZYME-LIKE PROTEIN-RELATED"/>
    <property type="match status" value="1"/>
</dbReference>
<evidence type="ECO:0000256" key="8">
    <source>
        <dbReference type="ARBA" id="ARBA00029447"/>
    </source>
</evidence>
<dbReference type="Gene3D" id="1.10.287.950">
    <property type="entry name" value="Methyl-accepting chemotaxis protein"/>
    <property type="match status" value="1"/>
</dbReference>
<dbReference type="Pfam" id="PF00015">
    <property type="entry name" value="MCPsignal"/>
    <property type="match status" value="1"/>
</dbReference>
<feature type="domain" description="HAMP" evidence="13">
    <location>
        <begin position="322"/>
        <end position="375"/>
    </location>
</feature>
<evidence type="ECO:0000256" key="2">
    <source>
        <dbReference type="ARBA" id="ARBA00022475"/>
    </source>
</evidence>
<dbReference type="InterPro" id="IPR029151">
    <property type="entry name" value="Sensor-like_sf"/>
</dbReference>
<dbReference type="SUPFAM" id="SSF103190">
    <property type="entry name" value="Sensory domain-like"/>
    <property type="match status" value="1"/>
</dbReference>
<dbReference type="SUPFAM" id="SSF58104">
    <property type="entry name" value="Methyl-accepting chemotaxis protein (MCP) signaling domain"/>
    <property type="match status" value="1"/>
</dbReference>
<dbReference type="GO" id="GO:0006935">
    <property type="term" value="P:chemotaxis"/>
    <property type="evidence" value="ECO:0007669"/>
    <property type="project" value="UniProtKB-KW"/>
</dbReference>
<keyword evidence="4 11" id="KW-0812">Transmembrane</keyword>
<evidence type="ECO:0000256" key="9">
    <source>
        <dbReference type="PROSITE-ProRule" id="PRU00284"/>
    </source>
</evidence>
<dbReference type="Pfam" id="PF02743">
    <property type="entry name" value="dCache_1"/>
    <property type="match status" value="1"/>
</dbReference>
<organism evidence="14">
    <name type="scientific">uncultured Desulfovibrio sp</name>
    <dbReference type="NCBI Taxonomy" id="167968"/>
    <lineage>
        <taxon>Bacteria</taxon>
        <taxon>Pseudomonadati</taxon>
        <taxon>Thermodesulfobacteriota</taxon>
        <taxon>Desulfovibrionia</taxon>
        <taxon>Desulfovibrionales</taxon>
        <taxon>Desulfovibrionaceae</taxon>
        <taxon>Desulfovibrio</taxon>
        <taxon>environmental samples</taxon>
    </lineage>
</organism>
<dbReference type="InterPro" id="IPR003660">
    <property type="entry name" value="HAMP_dom"/>
</dbReference>
<dbReference type="GO" id="GO:0005886">
    <property type="term" value="C:plasma membrane"/>
    <property type="evidence" value="ECO:0007669"/>
    <property type="project" value="UniProtKB-SubCell"/>
</dbReference>
<reference evidence="14" key="1">
    <citation type="submission" date="2016-04" db="EMBL/GenBank/DDBJ databases">
        <authorList>
            <person name="Evans L.H."/>
            <person name="Alamgir A."/>
            <person name="Owens N."/>
            <person name="Weber N.D."/>
            <person name="Virtaneva K."/>
            <person name="Barbian K."/>
            <person name="Babar A."/>
            <person name="Rosenke K."/>
        </authorList>
    </citation>
    <scope>NUCLEOTIDE SEQUENCE</scope>
    <source>
        <strain evidence="14">92-2</strain>
    </source>
</reference>
<evidence type="ECO:0000256" key="3">
    <source>
        <dbReference type="ARBA" id="ARBA00022500"/>
    </source>
</evidence>
<evidence type="ECO:0000259" key="12">
    <source>
        <dbReference type="PROSITE" id="PS50111"/>
    </source>
</evidence>
<evidence type="ECO:0000256" key="1">
    <source>
        <dbReference type="ARBA" id="ARBA00004651"/>
    </source>
</evidence>
<dbReference type="SMART" id="SM00304">
    <property type="entry name" value="HAMP"/>
    <property type="match status" value="1"/>
</dbReference>
<dbReference type="PROSITE" id="PS50885">
    <property type="entry name" value="HAMP"/>
    <property type="match status" value="1"/>
</dbReference>
<keyword evidence="6 11" id="KW-0472">Membrane</keyword>
<sequence length="696" mass="74964">MTIRLRVILGFLFTIIVMAAGTLPFMIMTMRNNAEESYTSNSSTQLRLMNNYVETFISGAERDVALLAQEPYIAEAVGLFPNFSNNKEADVFLRADLSVDAFKTVQPLVRLDEGSEDYVEAYAGYTDGSYATSADNTKVPAGYNTSKRPWYTQRAASSQKVGLADSYLSITGELVVAITHKMFSRRGDFTGVLGIDVSLNGLSQRFAELNFGKTGYFMLLENTGRILCDPRNKDLTGKIIGKDIQDPGLVKLFGTKDGMLQTVVNGHEVRANVLTTPHGWKILMLQSEEEILASTNTAVRASVIITLSVALIMLLIAWAIARSINRPLSLIVKEADKVATGDLNVNLDARQFYGELAELHAALLNMVGNLQEMITTSRQKSEEAEQQTALAKAATEQAEAARKEAENARREGMLSAAMQLEEVVKVISSASNELEAHIGQANHLSSESALRLGDAATAMNQMNATVREVASNASSASDMSDQTRANAENGEKIVQQALQSIDRVHSVSMALKDDMGTLNEHAQAISRIMNVISDIADQTNLLALNAAIEAARAGEAGRGFAVVADEVRKLAEKTMASTNDVGNAIAAIQQSTSKSVQSMDNALEQVQTATTFANKSGEALREIVNNALSTADQVRAIATASEEQSASSDEINKSILEVNERSEQTAHAMNAASGSVADLATQANTLSQLVADMKRG</sequence>
<feature type="transmembrane region" description="Helical" evidence="11">
    <location>
        <begin position="7"/>
        <end position="27"/>
    </location>
</feature>
<keyword evidence="3" id="KW-0145">Chemotaxis</keyword>
<gene>
    <name evidence="14" type="ORF">KM92DES2_12488</name>
</gene>
<comment type="subcellular location">
    <subcellularLocation>
        <location evidence="1">Cell membrane</location>
        <topology evidence="1">Multi-pass membrane protein</topology>
    </subcellularLocation>
</comment>
<dbReference type="PANTHER" id="PTHR32089">
    <property type="entry name" value="METHYL-ACCEPTING CHEMOTAXIS PROTEIN MCPB"/>
    <property type="match status" value="1"/>
</dbReference>
<dbReference type="CDD" id="cd11386">
    <property type="entry name" value="MCP_signal"/>
    <property type="match status" value="1"/>
</dbReference>
<dbReference type="Gene3D" id="3.30.450.20">
    <property type="entry name" value="PAS domain"/>
    <property type="match status" value="2"/>
</dbReference>
<dbReference type="Pfam" id="PF00672">
    <property type="entry name" value="HAMP"/>
    <property type="match status" value="1"/>
</dbReference>
<keyword evidence="2" id="KW-1003">Cell membrane</keyword>
<evidence type="ECO:0000256" key="5">
    <source>
        <dbReference type="ARBA" id="ARBA00022989"/>
    </source>
</evidence>